<keyword evidence="3 6" id="KW-0812">Transmembrane</keyword>
<comment type="subcellular location">
    <subcellularLocation>
        <location evidence="1">Cell membrane</location>
        <topology evidence="1">Multi-pass membrane protein</topology>
    </subcellularLocation>
</comment>
<organism evidence="7 8">
    <name type="scientific">Streptomyces spiralis</name>
    <dbReference type="NCBI Taxonomy" id="66376"/>
    <lineage>
        <taxon>Bacteria</taxon>
        <taxon>Bacillati</taxon>
        <taxon>Actinomycetota</taxon>
        <taxon>Actinomycetes</taxon>
        <taxon>Kitasatosporales</taxon>
        <taxon>Streptomycetaceae</taxon>
        <taxon>Streptomyces</taxon>
    </lineage>
</organism>
<dbReference type="GO" id="GO:0005886">
    <property type="term" value="C:plasma membrane"/>
    <property type="evidence" value="ECO:0007669"/>
    <property type="project" value="UniProtKB-SubCell"/>
</dbReference>
<protein>
    <submittedName>
        <fullName evidence="7">Lysine transporter LysE</fullName>
    </submittedName>
</protein>
<comment type="caution">
    <text evidence="7">The sequence shown here is derived from an EMBL/GenBank/DDBJ whole genome shotgun (WGS) entry which is preliminary data.</text>
</comment>
<accession>A0A919DSP0</accession>
<dbReference type="RefSeq" id="WP_189901153.1">
    <property type="nucleotide sequence ID" value="NZ_BNBC01000014.1"/>
</dbReference>
<dbReference type="Proteomes" id="UP000641386">
    <property type="component" value="Unassembled WGS sequence"/>
</dbReference>
<dbReference type="InterPro" id="IPR001123">
    <property type="entry name" value="LeuE-type"/>
</dbReference>
<gene>
    <name evidence="7" type="ORF">GCM10014715_34370</name>
</gene>
<evidence type="ECO:0000256" key="6">
    <source>
        <dbReference type="SAM" id="Phobius"/>
    </source>
</evidence>
<name>A0A919DSP0_9ACTN</name>
<dbReference type="Pfam" id="PF01810">
    <property type="entry name" value="LysE"/>
    <property type="match status" value="1"/>
</dbReference>
<reference evidence="7" key="1">
    <citation type="journal article" date="2014" name="Int. J. Syst. Evol. Microbiol.">
        <title>Complete genome sequence of Corynebacterium casei LMG S-19264T (=DSM 44701T), isolated from a smear-ripened cheese.</title>
        <authorList>
            <consortium name="US DOE Joint Genome Institute (JGI-PGF)"/>
            <person name="Walter F."/>
            <person name="Albersmeier A."/>
            <person name="Kalinowski J."/>
            <person name="Ruckert C."/>
        </authorList>
    </citation>
    <scope>NUCLEOTIDE SEQUENCE</scope>
    <source>
        <strain evidence="7">JCM 3302</strain>
    </source>
</reference>
<feature type="transmembrane region" description="Helical" evidence="6">
    <location>
        <begin position="116"/>
        <end position="143"/>
    </location>
</feature>
<reference evidence="7" key="2">
    <citation type="submission" date="2020-09" db="EMBL/GenBank/DDBJ databases">
        <authorList>
            <person name="Sun Q."/>
            <person name="Ohkuma M."/>
        </authorList>
    </citation>
    <scope>NUCLEOTIDE SEQUENCE</scope>
    <source>
        <strain evidence="7">JCM 3302</strain>
    </source>
</reference>
<keyword evidence="8" id="KW-1185">Reference proteome</keyword>
<proteinExistence type="predicted"/>
<dbReference type="EMBL" id="BNBC01000014">
    <property type="protein sequence ID" value="GHE76491.1"/>
    <property type="molecule type" value="Genomic_DNA"/>
</dbReference>
<keyword evidence="2" id="KW-1003">Cell membrane</keyword>
<evidence type="ECO:0000256" key="3">
    <source>
        <dbReference type="ARBA" id="ARBA00022692"/>
    </source>
</evidence>
<dbReference type="AlphaFoldDB" id="A0A919DSP0"/>
<feature type="transmembrane region" description="Helical" evidence="6">
    <location>
        <begin position="6"/>
        <end position="27"/>
    </location>
</feature>
<feature type="transmembrane region" description="Helical" evidence="6">
    <location>
        <begin position="76"/>
        <end position="95"/>
    </location>
</feature>
<dbReference type="PANTHER" id="PTHR30086">
    <property type="entry name" value="ARGININE EXPORTER PROTEIN ARGO"/>
    <property type="match status" value="1"/>
</dbReference>
<sequence length="210" mass="20790">MTAALVAGLVAGYGIAVPVGAVATLLVSLTARTSLRTGACAALGVATADGLYALLAALGGTALADALRPVLVPLRWASALVLAALAVRGTVAAVRQHRQGRRTARSVAPPPGPARAYLALLGITLLNPTTVIYFAALVVGGAGATDTVPLLEQGVFVLAAFAASASWQLLLAGGGALLGRALTGRRGRLVTALVSSAVIMALAVRTAVSP</sequence>
<keyword evidence="4 6" id="KW-1133">Transmembrane helix</keyword>
<feature type="transmembrane region" description="Helical" evidence="6">
    <location>
        <begin position="39"/>
        <end position="64"/>
    </location>
</feature>
<evidence type="ECO:0000256" key="2">
    <source>
        <dbReference type="ARBA" id="ARBA00022475"/>
    </source>
</evidence>
<dbReference type="PANTHER" id="PTHR30086:SF20">
    <property type="entry name" value="ARGININE EXPORTER PROTEIN ARGO-RELATED"/>
    <property type="match status" value="1"/>
</dbReference>
<evidence type="ECO:0000256" key="4">
    <source>
        <dbReference type="ARBA" id="ARBA00022989"/>
    </source>
</evidence>
<feature type="transmembrane region" description="Helical" evidence="6">
    <location>
        <begin position="189"/>
        <end position="208"/>
    </location>
</feature>
<evidence type="ECO:0000256" key="5">
    <source>
        <dbReference type="ARBA" id="ARBA00023136"/>
    </source>
</evidence>
<feature type="transmembrane region" description="Helical" evidence="6">
    <location>
        <begin position="155"/>
        <end position="177"/>
    </location>
</feature>
<dbReference type="GO" id="GO:0015171">
    <property type="term" value="F:amino acid transmembrane transporter activity"/>
    <property type="evidence" value="ECO:0007669"/>
    <property type="project" value="TreeGrafter"/>
</dbReference>
<evidence type="ECO:0000313" key="8">
    <source>
        <dbReference type="Proteomes" id="UP000641386"/>
    </source>
</evidence>
<keyword evidence="5 6" id="KW-0472">Membrane</keyword>
<evidence type="ECO:0000256" key="1">
    <source>
        <dbReference type="ARBA" id="ARBA00004651"/>
    </source>
</evidence>
<evidence type="ECO:0000313" key="7">
    <source>
        <dbReference type="EMBL" id="GHE76491.1"/>
    </source>
</evidence>